<protein>
    <submittedName>
        <fullName evidence="1">Uncharacterized protein</fullName>
    </submittedName>
</protein>
<sequence>MILMRIYVPATWPMLRTLVKTGVLDPIGGTAFALTPALREAYTSGDDEELEYAAMNQAARASLRLLSVEFGLGEDTTPARRVVVSADLDDVTLRPDLDDGVVRISGSVPFESIAAVHVDTEEAEYAVREAAGAVDAADMGDLDAEFLVGEAEDHELAWYDPSEVAFLVEGRS</sequence>
<name>A0ABP9NCS3_9PSEU</name>
<organism evidence="1 2">
    <name type="scientific">Pseudonocardia adelaidensis</name>
    <dbReference type="NCBI Taxonomy" id="648754"/>
    <lineage>
        <taxon>Bacteria</taxon>
        <taxon>Bacillati</taxon>
        <taxon>Actinomycetota</taxon>
        <taxon>Actinomycetes</taxon>
        <taxon>Pseudonocardiales</taxon>
        <taxon>Pseudonocardiaceae</taxon>
        <taxon>Pseudonocardia</taxon>
    </lineage>
</organism>
<proteinExistence type="predicted"/>
<dbReference type="EMBL" id="BAABJO010000002">
    <property type="protein sequence ID" value="GAA5112013.1"/>
    <property type="molecule type" value="Genomic_DNA"/>
</dbReference>
<comment type="caution">
    <text evidence="1">The sequence shown here is derived from an EMBL/GenBank/DDBJ whole genome shotgun (WGS) entry which is preliminary data.</text>
</comment>
<dbReference type="Pfam" id="PF21853">
    <property type="entry name" value="DUF6912"/>
    <property type="match status" value="1"/>
</dbReference>
<gene>
    <name evidence="1" type="ORF">GCM10023320_05730</name>
</gene>
<evidence type="ECO:0000313" key="1">
    <source>
        <dbReference type="EMBL" id="GAA5112013.1"/>
    </source>
</evidence>
<dbReference type="Proteomes" id="UP001500804">
    <property type="component" value="Unassembled WGS sequence"/>
</dbReference>
<keyword evidence="2" id="KW-1185">Reference proteome</keyword>
<evidence type="ECO:0000313" key="2">
    <source>
        <dbReference type="Proteomes" id="UP001500804"/>
    </source>
</evidence>
<reference evidence="2" key="1">
    <citation type="journal article" date="2019" name="Int. J. Syst. Evol. Microbiol.">
        <title>The Global Catalogue of Microorganisms (GCM) 10K type strain sequencing project: providing services to taxonomists for standard genome sequencing and annotation.</title>
        <authorList>
            <consortium name="The Broad Institute Genomics Platform"/>
            <consortium name="The Broad Institute Genome Sequencing Center for Infectious Disease"/>
            <person name="Wu L."/>
            <person name="Ma J."/>
        </authorList>
    </citation>
    <scope>NUCLEOTIDE SEQUENCE [LARGE SCALE GENOMIC DNA]</scope>
    <source>
        <strain evidence="2">JCM 18302</strain>
    </source>
</reference>
<accession>A0ABP9NCS3</accession>
<dbReference type="InterPro" id="IPR054206">
    <property type="entry name" value="DUF6912"/>
</dbReference>